<evidence type="ECO:0000256" key="4">
    <source>
        <dbReference type="ARBA" id="ARBA00022692"/>
    </source>
</evidence>
<dbReference type="Gene3D" id="1.20.1250.20">
    <property type="entry name" value="MFS general substrate transporter like domains"/>
    <property type="match status" value="2"/>
</dbReference>
<evidence type="ECO:0000256" key="3">
    <source>
        <dbReference type="ARBA" id="ARBA00022448"/>
    </source>
</evidence>
<dbReference type="Proteomes" id="UP000184442">
    <property type="component" value="Unassembled WGS sequence"/>
</dbReference>
<dbReference type="InterPro" id="IPR024989">
    <property type="entry name" value="MFS_assoc_dom"/>
</dbReference>
<dbReference type="InterPro" id="IPR036259">
    <property type="entry name" value="MFS_trans_sf"/>
</dbReference>
<dbReference type="Pfam" id="PF12832">
    <property type="entry name" value="MFS_1_like"/>
    <property type="match status" value="1"/>
</dbReference>
<evidence type="ECO:0000256" key="2">
    <source>
        <dbReference type="ARBA" id="ARBA00005241"/>
    </source>
</evidence>
<feature type="transmembrane region" description="Helical" evidence="7">
    <location>
        <begin position="38"/>
        <end position="61"/>
    </location>
</feature>
<keyword evidence="5 7" id="KW-1133">Transmembrane helix</keyword>
<protein>
    <submittedName>
        <fullName evidence="9">MFS_1 like family protein</fullName>
    </submittedName>
</protein>
<dbReference type="OrthoDB" id="85643at2"/>
<dbReference type="SUPFAM" id="SSF103473">
    <property type="entry name" value="MFS general substrate transporter"/>
    <property type="match status" value="1"/>
</dbReference>
<dbReference type="PANTHER" id="PTHR16172:SF41">
    <property type="entry name" value="MAJOR FACILITATOR SUPERFAMILY DOMAIN-CONTAINING PROTEIN 6-LIKE"/>
    <property type="match status" value="1"/>
</dbReference>
<feature type="transmembrane region" description="Helical" evidence="7">
    <location>
        <begin position="326"/>
        <end position="351"/>
    </location>
</feature>
<evidence type="ECO:0000256" key="6">
    <source>
        <dbReference type="ARBA" id="ARBA00023136"/>
    </source>
</evidence>
<name>A0A1M6CFX5_9FIRM</name>
<feature type="transmembrane region" description="Helical" evidence="7">
    <location>
        <begin position="96"/>
        <end position="115"/>
    </location>
</feature>
<dbReference type="GO" id="GO:0005886">
    <property type="term" value="C:plasma membrane"/>
    <property type="evidence" value="ECO:0007669"/>
    <property type="project" value="UniProtKB-SubCell"/>
</dbReference>
<feature type="transmembrane region" description="Helical" evidence="7">
    <location>
        <begin position="294"/>
        <end position="314"/>
    </location>
</feature>
<evidence type="ECO:0000256" key="1">
    <source>
        <dbReference type="ARBA" id="ARBA00004651"/>
    </source>
</evidence>
<comment type="subcellular location">
    <subcellularLocation>
        <location evidence="1">Cell membrane</location>
        <topology evidence="1">Multi-pass membrane protein</topology>
    </subcellularLocation>
</comment>
<feature type="transmembrane region" description="Helical" evidence="7">
    <location>
        <begin position="136"/>
        <end position="154"/>
    </location>
</feature>
<feature type="transmembrane region" description="Helical" evidence="7">
    <location>
        <begin position="269"/>
        <end position="288"/>
    </location>
</feature>
<organism evidence="9 10">
    <name type="scientific">Lutispora thermophila DSM 19022</name>
    <dbReference type="NCBI Taxonomy" id="1122184"/>
    <lineage>
        <taxon>Bacteria</taxon>
        <taxon>Bacillati</taxon>
        <taxon>Bacillota</taxon>
        <taxon>Clostridia</taxon>
        <taxon>Lutisporales</taxon>
        <taxon>Lutisporaceae</taxon>
        <taxon>Lutispora</taxon>
    </lineage>
</organism>
<dbReference type="InterPro" id="IPR020846">
    <property type="entry name" value="MFS_dom"/>
</dbReference>
<evidence type="ECO:0000313" key="10">
    <source>
        <dbReference type="Proteomes" id="UP000184442"/>
    </source>
</evidence>
<feature type="transmembrane region" description="Helical" evidence="7">
    <location>
        <begin position="240"/>
        <end position="257"/>
    </location>
</feature>
<dbReference type="AlphaFoldDB" id="A0A1M6CFX5"/>
<gene>
    <name evidence="9" type="ORF">SAMN02745176_00755</name>
</gene>
<dbReference type="STRING" id="1122184.SAMN02745176_00755"/>
<dbReference type="PROSITE" id="PS50850">
    <property type="entry name" value="MFS"/>
    <property type="match status" value="1"/>
</dbReference>
<reference evidence="9 10" key="1">
    <citation type="submission" date="2016-11" db="EMBL/GenBank/DDBJ databases">
        <authorList>
            <person name="Jaros S."/>
            <person name="Januszkiewicz K."/>
            <person name="Wedrychowicz H."/>
        </authorList>
    </citation>
    <scope>NUCLEOTIDE SEQUENCE [LARGE SCALE GENOMIC DNA]</scope>
    <source>
        <strain evidence="9 10">DSM 19022</strain>
    </source>
</reference>
<evidence type="ECO:0000313" key="9">
    <source>
        <dbReference type="EMBL" id="SHI59823.1"/>
    </source>
</evidence>
<dbReference type="InterPro" id="IPR051717">
    <property type="entry name" value="MFS_MFSD6"/>
</dbReference>
<feature type="transmembrane region" description="Helical" evidence="7">
    <location>
        <begin position="12"/>
        <end position="32"/>
    </location>
</feature>
<accession>A0A1M6CFX5</accession>
<keyword evidence="4 7" id="KW-0812">Transmembrane</keyword>
<dbReference type="GO" id="GO:0005351">
    <property type="term" value="F:carbohydrate:proton symporter activity"/>
    <property type="evidence" value="ECO:0007669"/>
    <property type="project" value="InterPro"/>
</dbReference>
<dbReference type="PRINTS" id="PR00174">
    <property type="entry name" value="LACYSMPORT"/>
</dbReference>
<sequence length="388" mass="43419">MKNNSIYIKLSCLYFSAYWCLACYSPFLLLYLQDRKLSYVQMGFVFALNSLVNVLCQPVWGYITDKYLNIKKSLYISIIASAIAIVLLVQSYEYRFIILSTVVFVAFQSCISSLMDSLCYKIIYKYNNIKFGKVRLMGSAGYAISSFLLGIIIARTSINIAFYLYSIFSIFAVFSLCRLNFKDETPREEKSKAQPLQVLRNISLLVFLLSVTIASISYGANSSYVGVLLQETGGNTQNLGLLWFVIAMSEIPIFFISSKIINKIGSINTYLLSLLIFSLRFFLCTLWNNVSFIIAIQFLQGFTFPLFMAGALDYMSSIIPSEARSFSIALMSALIFGAGALIGNMGGGIIIERFGIFTLYQIMSVICFTALLIALTLKKKRGSSPSSL</sequence>
<feature type="transmembrane region" description="Helical" evidence="7">
    <location>
        <begin position="357"/>
        <end position="377"/>
    </location>
</feature>
<evidence type="ECO:0000256" key="5">
    <source>
        <dbReference type="ARBA" id="ARBA00022989"/>
    </source>
</evidence>
<feature type="transmembrane region" description="Helical" evidence="7">
    <location>
        <begin position="160"/>
        <end position="181"/>
    </location>
</feature>
<keyword evidence="10" id="KW-1185">Reference proteome</keyword>
<feature type="transmembrane region" description="Helical" evidence="7">
    <location>
        <begin position="202"/>
        <end position="220"/>
    </location>
</feature>
<comment type="similarity">
    <text evidence="2">Belongs to the major facilitator superfamily. MFSD6 family.</text>
</comment>
<keyword evidence="3" id="KW-0813">Transport</keyword>
<dbReference type="EMBL" id="FQZS01000005">
    <property type="protein sequence ID" value="SHI59823.1"/>
    <property type="molecule type" value="Genomic_DNA"/>
</dbReference>
<keyword evidence="6 7" id="KW-0472">Membrane</keyword>
<evidence type="ECO:0000259" key="8">
    <source>
        <dbReference type="PROSITE" id="PS50850"/>
    </source>
</evidence>
<evidence type="ECO:0000256" key="7">
    <source>
        <dbReference type="SAM" id="Phobius"/>
    </source>
</evidence>
<dbReference type="RefSeq" id="WP_073024690.1">
    <property type="nucleotide sequence ID" value="NZ_FQZS01000005.1"/>
</dbReference>
<feature type="domain" description="Major facilitator superfamily (MFS) profile" evidence="8">
    <location>
        <begin position="198"/>
        <end position="388"/>
    </location>
</feature>
<feature type="transmembrane region" description="Helical" evidence="7">
    <location>
        <begin position="73"/>
        <end position="90"/>
    </location>
</feature>
<dbReference type="PANTHER" id="PTHR16172">
    <property type="entry name" value="MAJOR FACILITATOR SUPERFAMILY DOMAIN-CONTAINING PROTEIN 6-LIKE"/>
    <property type="match status" value="1"/>
</dbReference>
<dbReference type="InterPro" id="IPR000576">
    <property type="entry name" value="LacY/RafB_perm_fam"/>
</dbReference>
<proteinExistence type="inferred from homology"/>